<dbReference type="PROSITE" id="PS50222">
    <property type="entry name" value="EF_HAND_2"/>
    <property type="match status" value="4"/>
</dbReference>
<feature type="region of interest" description="Disordered" evidence="3">
    <location>
        <begin position="47"/>
        <end position="66"/>
    </location>
</feature>
<protein>
    <recommendedName>
        <fullName evidence="4">EF-hand domain-containing protein</fullName>
    </recommendedName>
</protein>
<proteinExistence type="predicted"/>
<name>A0A813RYN7_9BILA</name>
<evidence type="ECO:0000313" key="6">
    <source>
        <dbReference type="EMBL" id="CAF1008242.1"/>
    </source>
</evidence>
<feature type="domain" description="EF-hand" evidence="4">
    <location>
        <begin position="91"/>
        <end position="126"/>
    </location>
</feature>
<dbReference type="CDD" id="cd00051">
    <property type="entry name" value="EFh"/>
    <property type="match status" value="2"/>
</dbReference>
<evidence type="ECO:0000313" key="5">
    <source>
        <dbReference type="EMBL" id="CAF0787681.1"/>
    </source>
</evidence>
<dbReference type="GO" id="GO:0005509">
    <property type="term" value="F:calcium ion binding"/>
    <property type="evidence" value="ECO:0007669"/>
    <property type="project" value="InterPro"/>
</dbReference>
<keyword evidence="9" id="KW-1185">Reference proteome</keyword>
<dbReference type="InterPro" id="IPR011992">
    <property type="entry name" value="EF-hand-dom_pair"/>
</dbReference>
<evidence type="ECO:0000256" key="3">
    <source>
        <dbReference type="SAM" id="MobiDB-lite"/>
    </source>
</evidence>
<organism evidence="5 9">
    <name type="scientific">Didymodactylos carnosus</name>
    <dbReference type="NCBI Taxonomy" id="1234261"/>
    <lineage>
        <taxon>Eukaryota</taxon>
        <taxon>Metazoa</taxon>
        <taxon>Spiralia</taxon>
        <taxon>Gnathifera</taxon>
        <taxon>Rotifera</taxon>
        <taxon>Eurotatoria</taxon>
        <taxon>Bdelloidea</taxon>
        <taxon>Philodinida</taxon>
        <taxon>Philodinidae</taxon>
        <taxon>Didymodactylos</taxon>
    </lineage>
</organism>
<dbReference type="Pfam" id="PF13499">
    <property type="entry name" value="EF-hand_7"/>
    <property type="match status" value="2"/>
</dbReference>
<sequence length="252" mass="28466">MSHRSQIVPALASAVHSSTAFLEEIPITHTNSSPKLNEKYLHDGRTRLRSTSSSSSNRVVEQDHSSHPAYLNIPSTVSSSSSNTITNFFISTPLDARRAFTYFDKNRDGKLTVKEFKTVMRTLGYKNSNKRFIQRMFAEADRNKNGVLELDEFVEFLEGKFSMSSDSSNNNSRINDHNGDSLRAQLDIESLFNCYDLDKNGVITAKELRKVMERILGEKLTKDDIAEMMKAADLNNDGLIDKHELEQLCSAF</sequence>
<dbReference type="EMBL" id="CAJOBC010000325">
    <property type="protein sequence ID" value="CAF3571705.1"/>
    <property type="molecule type" value="Genomic_DNA"/>
</dbReference>
<dbReference type="Proteomes" id="UP000681722">
    <property type="component" value="Unassembled WGS sequence"/>
</dbReference>
<dbReference type="SMART" id="SM00054">
    <property type="entry name" value="EFh"/>
    <property type="match status" value="4"/>
</dbReference>
<accession>A0A813RYN7</accession>
<feature type="compositionally biased region" description="Low complexity" evidence="3">
    <location>
        <begin position="49"/>
        <end position="58"/>
    </location>
</feature>
<dbReference type="Gene3D" id="1.10.238.10">
    <property type="entry name" value="EF-hand"/>
    <property type="match status" value="2"/>
</dbReference>
<keyword evidence="1" id="KW-0677">Repeat</keyword>
<feature type="domain" description="EF-hand" evidence="4">
    <location>
        <begin position="128"/>
        <end position="163"/>
    </location>
</feature>
<dbReference type="PANTHER" id="PTHR23050">
    <property type="entry name" value="CALCIUM BINDING PROTEIN"/>
    <property type="match status" value="1"/>
</dbReference>
<dbReference type="SUPFAM" id="SSF47473">
    <property type="entry name" value="EF-hand"/>
    <property type="match status" value="1"/>
</dbReference>
<evidence type="ECO:0000256" key="2">
    <source>
        <dbReference type="ARBA" id="ARBA00022837"/>
    </source>
</evidence>
<evidence type="ECO:0000259" key="4">
    <source>
        <dbReference type="PROSITE" id="PS50222"/>
    </source>
</evidence>
<keyword evidence="2" id="KW-0106">Calcium</keyword>
<evidence type="ECO:0000256" key="1">
    <source>
        <dbReference type="ARBA" id="ARBA00022737"/>
    </source>
</evidence>
<dbReference type="Proteomes" id="UP000682733">
    <property type="component" value="Unassembled WGS sequence"/>
</dbReference>
<dbReference type="Proteomes" id="UP000677228">
    <property type="component" value="Unassembled WGS sequence"/>
</dbReference>
<dbReference type="AlphaFoldDB" id="A0A813RYN7"/>
<evidence type="ECO:0000313" key="9">
    <source>
        <dbReference type="Proteomes" id="UP000663829"/>
    </source>
</evidence>
<dbReference type="InterPro" id="IPR002048">
    <property type="entry name" value="EF_hand_dom"/>
</dbReference>
<dbReference type="OrthoDB" id="26525at2759"/>
<dbReference type="EMBL" id="CAJNOK010006588">
    <property type="protein sequence ID" value="CAF1008242.1"/>
    <property type="molecule type" value="Genomic_DNA"/>
</dbReference>
<reference evidence="5" key="1">
    <citation type="submission" date="2021-02" db="EMBL/GenBank/DDBJ databases">
        <authorList>
            <person name="Nowell W R."/>
        </authorList>
    </citation>
    <scope>NUCLEOTIDE SEQUENCE</scope>
</reference>
<dbReference type="InterPro" id="IPR050145">
    <property type="entry name" value="Centrin_CML-like"/>
</dbReference>
<dbReference type="PROSITE" id="PS00018">
    <property type="entry name" value="EF_HAND_1"/>
    <property type="match status" value="4"/>
</dbReference>
<dbReference type="Proteomes" id="UP000663829">
    <property type="component" value="Unassembled WGS sequence"/>
</dbReference>
<dbReference type="EMBL" id="CAJOBA010006595">
    <property type="protein sequence ID" value="CAF3777213.1"/>
    <property type="molecule type" value="Genomic_DNA"/>
</dbReference>
<dbReference type="FunFam" id="1.10.238.10:FF:000001">
    <property type="entry name" value="Calmodulin 1"/>
    <property type="match status" value="1"/>
</dbReference>
<feature type="domain" description="EF-hand" evidence="4">
    <location>
        <begin position="220"/>
        <end position="252"/>
    </location>
</feature>
<comment type="caution">
    <text evidence="5">The sequence shown here is derived from an EMBL/GenBank/DDBJ whole genome shotgun (WGS) entry which is preliminary data.</text>
</comment>
<feature type="domain" description="EF-hand" evidence="4">
    <location>
        <begin position="183"/>
        <end position="218"/>
    </location>
</feature>
<evidence type="ECO:0000313" key="8">
    <source>
        <dbReference type="EMBL" id="CAF3777213.1"/>
    </source>
</evidence>
<dbReference type="EMBL" id="CAJNOQ010000325">
    <property type="protein sequence ID" value="CAF0787681.1"/>
    <property type="molecule type" value="Genomic_DNA"/>
</dbReference>
<evidence type="ECO:0000313" key="7">
    <source>
        <dbReference type="EMBL" id="CAF3571705.1"/>
    </source>
</evidence>
<gene>
    <name evidence="5" type="ORF">GPM918_LOCUS2827</name>
    <name evidence="6" type="ORF">OVA965_LOCUS14908</name>
    <name evidence="7" type="ORF">SRO942_LOCUS2827</name>
    <name evidence="8" type="ORF">TMI583_LOCUS14910</name>
</gene>
<dbReference type="InterPro" id="IPR018247">
    <property type="entry name" value="EF_Hand_1_Ca_BS"/>
</dbReference>